<keyword evidence="1" id="KW-0472">Membrane</keyword>
<feature type="transmembrane region" description="Helical" evidence="1">
    <location>
        <begin position="143"/>
        <end position="165"/>
    </location>
</feature>
<dbReference type="PANTHER" id="PTHR34220:SF7">
    <property type="entry name" value="SENSOR HISTIDINE KINASE YPDA"/>
    <property type="match status" value="1"/>
</dbReference>
<dbReference type="Proteomes" id="UP000700732">
    <property type="component" value="Unassembled WGS sequence"/>
</dbReference>
<proteinExistence type="predicted"/>
<evidence type="ECO:0000313" key="3">
    <source>
        <dbReference type="EMBL" id="MBC3795162.1"/>
    </source>
</evidence>
<feature type="transmembrane region" description="Helical" evidence="1">
    <location>
        <begin position="185"/>
        <end position="206"/>
    </location>
</feature>
<protein>
    <recommendedName>
        <fullName evidence="2">Signal transduction histidine kinase internal region domain-containing protein</fullName>
    </recommendedName>
</protein>
<dbReference type="EMBL" id="VFIA01000086">
    <property type="protein sequence ID" value="MBC3795162.1"/>
    <property type="molecule type" value="Genomic_DNA"/>
</dbReference>
<name>A0ABR6WGL4_9BACT</name>
<dbReference type="InterPro" id="IPR010559">
    <property type="entry name" value="Sig_transdc_His_kin_internal"/>
</dbReference>
<keyword evidence="1" id="KW-0812">Transmembrane</keyword>
<evidence type="ECO:0000259" key="2">
    <source>
        <dbReference type="Pfam" id="PF06580"/>
    </source>
</evidence>
<keyword evidence="4" id="KW-1185">Reference proteome</keyword>
<dbReference type="RefSeq" id="WP_186742335.1">
    <property type="nucleotide sequence ID" value="NZ_VFIA01000086.1"/>
</dbReference>
<feature type="transmembrane region" description="Helical" evidence="1">
    <location>
        <begin position="74"/>
        <end position="96"/>
    </location>
</feature>
<sequence>MDKDLAIDGPKSANLVNTSANRPAGQASIPLHELIDGTFVRLDRSFGRIGRFAPGTREKLGVICPMPLSSINPLLLRIHGLFWALFVLVGVMLNVAQHHHMQLSWALFWADLKDPLTAIGYGRTIGMSYVSLWVFDCLFRRRYYGLALVVLMGLIGGDVLLRYGIEQRLLGPYLGIWQYPASITLADYVGETVFFSALGIFLCFLLKSVNDYFAQEAIRHQKVHMELAYLKAQLNPHFLFNTMNNLYGLSLSEPQRAPDAILRLGEMMRYMLYESNEPLVPLSQEIDYLSGFIELETLRYSHRIYVDFTLEGDVNGKRLPPLLLIALVENCFKHGQLQEPDQPVRIWLAVSGSVLRFETSNGVATHLRDPTGGVGLPNVKRRLVLLYPRQHQLQAWQEGATYHALLEIHLTTLSTPDAYA</sequence>
<feature type="domain" description="Signal transduction histidine kinase internal region" evidence="2">
    <location>
        <begin position="225"/>
        <end position="304"/>
    </location>
</feature>
<organism evidence="3 4">
    <name type="scientific">Spirosoma utsteinense</name>
    <dbReference type="NCBI Taxonomy" id="2585773"/>
    <lineage>
        <taxon>Bacteria</taxon>
        <taxon>Pseudomonadati</taxon>
        <taxon>Bacteroidota</taxon>
        <taxon>Cytophagia</taxon>
        <taxon>Cytophagales</taxon>
        <taxon>Cytophagaceae</taxon>
        <taxon>Spirosoma</taxon>
    </lineage>
</organism>
<dbReference type="PANTHER" id="PTHR34220">
    <property type="entry name" value="SENSOR HISTIDINE KINASE YPDA"/>
    <property type="match status" value="1"/>
</dbReference>
<evidence type="ECO:0000313" key="4">
    <source>
        <dbReference type="Proteomes" id="UP000700732"/>
    </source>
</evidence>
<keyword evidence="1" id="KW-1133">Transmembrane helix</keyword>
<dbReference type="InterPro" id="IPR050640">
    <property type="entry name" value="Bact_2-comp_sensor_kinase"/>
</dbReference>
<reference evidence="3 4" key="1">
    <citation type="submission" date="2019-06" db="EMBL/GenBank/DDBJ databases">
        <title>Spirosoma utsteinense sp. nov. isolated from Antarctic ice-free soils.</title>
        <authorList>
            <person name="Tahon G."/>
        </authorList>
    </citation>
    <scope>NUCLEOTIDE SEQUENCE [LARGE SCALE GENOMIC DNA]</scope>
    <source>
        <strain evidence="3 4">LMG 31447</strain>
    </source>
</reference>
<dbReference type="Pfam" id="PF06580">
    <property type="entry name" value="His_kinase"/>
    <property type="match status" value="1"/>
</dbReference>
<comment type="caution">
    <text evidence="3">The sequence shown here is derived from an EMBL/GenBank/DDBJ whole genome shotgun (WGS) entry which is preliminary data.</text>
</comment>
<accession>A0ABR6WGL4</accession>
<evidence type="ECO:0000256" key="1">
    <source>
        <dbReference type="SAM" id="Phobius"/>
    </source>
</evidence>
<feature type="transmembrane region" description="Helical" evidence="1">
    <location>
        <begin position="116"/>
        <end position="136"/>
    </location>
</feature>
<gene>
    <name evidence="3" type="ORF">FH603_5697</name>
</gene>